<feature type="transmembrane region" description="Helical" evidence="6">
    <location>
        <begin position="136"/>
        <end position="157"/>
    </location>
</feature>
<feature type="transmembrane region" description="Helical" evidence="6">
    <location>
        <begin position="169"/>
        <end position="192"/>
    </location>
</feature>
<dbReference type="InterPro" id="IPR011701">
    <property type="entry name" value="MFS"/>
</dbReference>
<evidence type="ECO:0000256" key="6">
    <source>
        <dbReference type="SAM" id="Phobius"/>
    </source>
</evidence>
<feature type="transmembrane region" description="Helical" evidence="6">
    <location>
        <begin position="111"/>
        <end position="130"/>
    </location>
</feature>
<feature type="transmembrane region" description="Helical" evidence="6">
    <location>
        <begin position="306"/>
        <end position="327"/>
    </location>
</feature>
<dbReference type="GO" id="GO:0022857">
    <property type="term" value="F:transmembrane transporter activity"/>
    <property type="evidence" value="ECO:0007669"/>
    <property type="project" value="InterPro"/>
</dbReference>
<keyword evidence="4 6" id="KW-1133">Transmembrane helix</keyword>
<proteinExistence type="predicted"/>
<comment type="subcellular location">
    <subcellularLocation>
        <location evidence="1">Membrane</location>
        <topology evidence="1">Multi-pass membrane protein</topology>
    </subcellularLocation>
</comment>
<evidence type="ECO:0000259" key="7">
    <source>
        <dbReference type="PROSITE" id="PS50850"/>
    </source>
</evidence>
<evidence type="ECO:0000256" key="2">
    <source>
        <dbReference type="ARBA" id="ARBA00022448"/>
    </source>
</evidence>
<dbReference type="SUPFAM" id="SSF103473">
    <property type="entry name" value="MFS general substrate transporter"/>
    <property type="match status" value="1"/>
</dbReference>
<feature type="transmembrane region" description="Helical" evidence="6">
    <location>
        <begin position="398"/>
        <end position="418"/>
    </location>
</feature>
<dbReference type="PANTHER" id="PTHR43791:SF36">
    <property type="entry name" value="TRANSPORTER, PUTATIVE (AFU_ORTHOLOGUE AFUA_6G08340)-RELATED"/>
    <property type="match status" value="1"/>
</dbReference>
<evidence type="ECO:0000256" key="4">
    <source>
        <dbReference type="ARBA" id="ARBA00022989"/>
    </source>
</evidence>
<protein>
    <submittedName>
        <fullName evidence="8">Nitrate/nitrite transporter</fullName>
    </submittedName>
</protein>
<feature type="transmembrane region" description="Helical" evidence="6">
    <location>
        <begin position="273"/>
        <end position="294"/>
    </location>
</feature>
<reference evidence="8 9" key="1">
    <citation type="submission" date="2017-04" db="EMBL/GenBank/DDBJ databases">
        <authorList>
            <person name="Afonso C.L."/>
            <person name="Miller P.J."/>
            <person name="Scott M.A."/>
            <person name="Spackman E."/>
            <person name="Goraichik I."/>
            <person name="Dimitrov K.M."/>
            <person name="Suarez D.L."/>
            <person name="Swayne D.E."/>
        </authorList>
    </citation>
    <scope>NUCLEOTIDE SEQUENCE [LARGE SCALE GENOMIC DNA]</scope>
    <source>
        <strain evidence="8">LMG 28154</strain>
    </source>
</reference>
<name>A0A238HC64_9BURK</name>
<keyword evidence="3 6" id="KW-0812">Transmembrane</keyword>
<gene>
    <name evidence="8" type="ORF">BSIN_3456</name>
</gene>
<feature type="domain" description="Major facilitator superfamily (MFS) profile" evidence="7">
    <location>
        <begin position="45"/>
        <end position="454"/>
    </location>
</feature>
<evidence type="ECO:0000256" key="5">
    <source>
        <dbReference type="ARBA" id="ARBA00023136"/>
    </source>
</evidence>
<feature type="transmembrane region" description="Helical" evidence="6">
    <location>
        <begin position="41"/>
        <end position="59"/>
    </location>
</feature>
<feature type="transmembrane region" description="Helical" evidence="6">
    <location>
        <begin position="362"/>
        <end position="386"/>
    </location>
</feature>
<evidence type="ECO:0000313" key="8">
    <source>
        <dbReference type="EMBL" id="SMG02758.1"/>
    </source>
</evidence>
<dbReference type="Pfam" id="PF07690">
    <property type="entry name" value="MFS_1"/>
    <property type="match status" value="1"/>
</dbReference>
<dbReference type="InterPro" id="IPR036259">
    <property type="entry name" value="MFS_trans_sf"/>
</dbReference>
<accession>A0A238HC64</accession>
<feature type="transmembrane region" description="Helical" evidence="6">
    <location>
        <begin position="339"/>
        <end position="356"/>
    </location>
</feature>
<feature type="transmembrane region" description="Helical" evidence="6">
    <location>
        <begin position="204"/>
        <end position="226"/>
    </location>
</feature>
<dbReference type="CDD" id="cd17319">
    <property type="entry name" value="MFS_ExuT_GudP_like"/>
    <property type="match status" value="1"/>
</dbReference>
<dbReference type="FunFam" id="1.20.1250.20:FF:000018">
    <property type="entry name" value="MFS transporter permease"/>
    <property type="match status" value="1"/>
</dbReference>
<dbReference type="AlphaFoldDB" id="A0A238HC64"/>
<dbReference type="EMBL" id="FXAN01000110">
    <property type="protein sequence ID" value="SMG02758.1"/>
    <property type="molecule type" value="Genomic_DNA"/>
</dbReference>
<evidence type="ECO:0000256" key="3">
    <source>
        <dbReference type="ARBA" id="ARBA00022692"/>
    </source>
</evidence>
<dbReference type="PANTHER" id="PTHR43791">
    <property type="entry name" value="PERMEASE-RELATED"/>
    <property type="match status" value="1"/>
</dbReference>
<dbReference type="PROSITE" id="PS50850">
    <property type="entry name" value="MFS"/>
    <property type="match status" value="1"/>
</dbReference>
<keyword evidence="2" id="KW-0813">Transport</keyword>
<sequence length="459" mass="49968">MPLYCVSIWRRNNFNNSIYEEIMVPKAGTIDDPLSTAYRKINLRVLAFLATCYCIAYIDRVNIGFAKLQMQHDIGFSEAAYGLGAGIFFLGYMLFEVPSNMLLVRVGARRTLSRIMVLWAAASIATGFVADITTFYLLRFLLGVFEAGFAPGMIYFLTRWYPPQRMGRAMALLLCAGPIGSIVGGPMSGWIIANLSGVAGLAGWQWMFILEGMPALLLGVVTFVVLCESPAQARWLTHAEQTAVSEDIERHRPRRDSAGWRHVLPRVLGDRQIYRLAAVYFGLISGLYAVSFWLPTLLKAAGLRGYVEIGLYCAIPYLVTVAVMFVVGRHSDRLGERRTHAALMAAVGALALAVAAHCFDRFAIALTAITIATAAMYASYTVFWAIPTDYLDASHAAVGIAFINTLGLFGGFVSPTLIGWIKSASGSGEAGFLAIAALLLLSAILLIARPLPRIDAVSP</sequence>
<evidence type="ECO:0000256" key="1">
    <source>
        <dbReference type="ARBA" id="ARBA00004141"/>
    </source>
</evidence>
<evidence type="ECO:0000313" key="9">
    <source>
        <dbReference type="Proteomes" id="UP000198460"/>
    </source>
</evidence>
<dbReference type="GO" id="GO:0016020">
    <property type="term" value="C:membrane"/>
    <property type="evidence" value="ECO:0007669"/>
    <property type="project" value="UniProtKB-SubCell"/>
</dbReference>
<dbReference type="Proteomes" id="UP000198460">
    <property type="component" value="Unassembled WGS sequence"/>
</dbReference>
<dbReference type="Gene3D" id="1.20.1250.20">
    <property type="entry name" value="MFS general substrate transporter like domains"/>
    <property type="match status" value="2"/>
</dbReference>
<organism evidence="8 9">
    <name type="scientific">Burkholderia singularis</name>
    <dbReference type="NCBI Taxonomy" id="1503053"/>
    <lineage>
        <taxon>Bacteria</taxon>
        <taxon>Pseudomonadati</taxon>
        <taxon>Pseudomonadota</taxon>
        <taxon>Betaproteobacteria</taxon>
        <taxon>Burkholderiales</taxon>
        <taxon>Burkholderiaceae</taxon>
        <taxon>Burkholderia</taxon>
        <taxon>pseudomallei group</taxon>
    </lineage>
</organism>
<feature type="transmembrane region" description="Helical" evidence="6">
    <location>
        <begin position="79"/>
        <end position="99"/>
    </location>
</feature>
<keyword evidence="5 6" id="KW-0472">Membrane</keyword>
<dbReference type="InterPro" id="IPR020846">
    <property type="entry name" value="MFS_dom"/>
</dbReference>
<feature type="transmembrane region" description="Helical" evidence="6">
    <location>
        <begin position="430"/>
        <end position="448"/>
    </location>
</feature>